<feature type="region of interest" description="Disordered" evidence="2">
    <location>
        <begin position="282"/>
        <end position="427"/>
    </location>
</feature>
<name>A0A5B0N2G9_PUCGR</name>
<dbReference type="GO" id="GO:0030289">
    <property type="term" value="C:protein phosphatase 4 complex"/>
    <property type="evidence" value="ECO:0007669"/>
    <property type="project" value="InterPro"/>
</dbReference>
<protein>
    <submittedName>
        <fullName evidence="3">Uncharacterized protein</fullName>
    </submittedName>
</protein>
<comment type="caution">
    <text evidence="3">The sequence shown here is derived from an EMBL/GenBank/DDBJ whole genome shotgun (WGS) entry which is preliminary data.</text>
</comment>
<dbReference type="AlphaFoldDB" id="A0A5B0N2G9"/>
<dbReference type="GO" id="GO:0005737">
    <property type="term" value="C:cytoplasm"/>
    <property type="evidence" value="ECO:0007669"/>
    <property type="project" value="TreeGrafter"/>
</dbReference>
<dbReference type="GO" id="GO:0005634">
    <property type="term" value="C:nucleus"/>
    <property type="evidence" value="ECO:0007669"/>
    <property type="project" value="TreeGrafter"/>
</dbReference>
<feature type="compositionally biased region" description="Low complexity" evidence="2">
    <location>
        <begin position="317"/>
        <end position="328"/>
    </location>
</feature>
<feature type="region of interest" description="Disordered" evidence="2">
    <location>
        <begin position="224"/>
        <end position="269"/>
    </location>
</feature>
<evidence type="ECO:0000256" key="2">
    <source>
        <dbReference type="SAM" id="MobiDB-lite"/>
    </source>
</evidence>
<evidence type="ECO:0000313" key="4">
    <source>
        <dbReference type="Proteomes" id="UP000325313"/>
    </source>
</evidence>
<evidence type="ECO:0000313" key="3">
    <source>
        <dbReference type="EMBL" id="KAA1082310.1"/>
    </source>
</evidence>
<dbReference type="Proteomes" id="UP000325313">
    <property type="component" value="Unassembled WGS sequence"/>
</dbReference>
<sequence length="427" mass="46350">MNTIQQQPNGLRQPAFQLTTRPSAASSPVEIHFDQLDRFQWDHQFQQTLISLAQTGLPPPQSSLNYSTLIQAMLYCLKRNVENYLKLGEASLFDTREEPAGGWLWTSDDLQKNLDRISRALKDFEDQQPAVGNQASRSEPAECSSSIRTIQSAPFTIQRLVELILPPTSSPSSNSNSNSNSNLAGGIHPHYTTLPKYLRAIQRVLSVSSTIKAFSVNTFISPSDSTHPFSHTHPSILNGDSQSNNHPNIIHTPATRRHSTSTPITPILSPVPWLLNDRQSLSPELASSSDGHRSRHTSPLLLSSETDERPITPPLTSHSSSSSSSSSSPTIQLHNNIAPPTHHNTAHTPTNPSPTTLLLPTPSQQIIASSSSAQISPPVDQSAQPAAPTPESSKKNAGEVEQGTTQAHDPDPQTTSNPSEDVTMQDG</sequence>
<evidence type="ECO:0000256" key="1">
    <source>
        <dbReference type="ARBA" id="ARBA00009207"/>
    </source>
</evidence>
<feature type="compositionally biased region" description="Low complexity" evidence="2">
    <location>
        <begin position="338"/>
        <end position="378"/>
    </location>
</feature>
<dbReference type="PANTHER" id="PTHR16487:SF0">
    <property type="entry name" value="PROTEIN PHOSPHATASE 4 REGULATORY SUBUNIT 2-RELATED"/>
    <property type="match status" value="1"/>
</dbReference>
<feature type="compositionally biased region" description="Polar residues" evidence="2">
    <location>
        <begin position="130"/>
        <end position="145"/>
    </location>
</feature>
<accession>A0A5B0N2G9</accession>
<proteinExistence type="inferred from homology"/>
<organism evidence="3 4">
    <name type="scientific">Puccinia graminis f. sp. tritici</name>
    <dbReference type="NCBI Taxonomy" id="56615"/>
    <lineage>
        <taxon>Eukaryota</taxon>
        <taxon>Fungi</taxon>
        <taxon>Dikarya</taxon>
        <taxon>Basidiomycota</taxon>
        <taxon>Pucciniomycotina</taxon>
        <taxon>Pucciniomycetes</taxon>
        <taxon>Pucciniales</taxon>
        <taxon>Pucciniaceae</taxon>
        <taxon>Puccinia</taxon>
    </lineage>
</organism>
<dbReference type="EMBL" id="VDEP01000439">
    <property type="protein sequence ID" value="KAA1082310.1"/>
    <property type="molecule type" value="Genomic_DNA"/>
</dbReference>
<dbReference type="GO" id="GO:0019888">
    <property type="term" value="F:protein phosphatase regulator activity"/>
    <property type="evidence" value="ECO:0007669"/>
    <property type="project" value="InterPro"/>
</dbReference>
<comment type="similarity">
    <text evidence="1">Belongs to the PPP4R2 family.</text>
</comment>
<dbReference type="InterPro" id="IPR015267">
    <property type="entry name" value="PPP4R2"/>
</dbReference>
<feature type="compositionally biased region" description="Polar residues" evidence="2">
    <location>
        <begin position="402"/>
        <end position="427"/>
    </location>
</feature>
<dbReference type="PANTHER" id="PTHR16487">
    <property type="entry name" value="PPP4R2-RELATED PROTEIN"/>
    <property type="match status" value="1"/>
</dbReference>
<feature type="region of interest" description="Disordered" evidence="2">
    <location>
        <begin position="125"/>
        <end position="145"/>
    </location>
</feature>
<reference evidence="3 4" key="1">
    <citation type="submission" date="2019-05" db="EMBL/GenBank/DDBJ databases">
        <title>Emergence of the Ug99 lineage of the wheat stem rust pathogen through somatic hybridization.</title>
        <authorList>
            <person name="Li F."/>
            <person name="Upadhyaya N.M."/>
            <person name="Sperschneider J."/>
            <person name="Matny O."/>
            <person name="Nguyen-Phuc H."/>
            <person name="Mago R."/>
            <person name="Raley C."/>
            <person name="Miller M.E."/>
            <person name="Silverstein K.A.T."/>
            <person name="Henningsen E."/>
            <person name="Hirsch C.D."/>
            <person name="Visser B."/>
            <person name="Pretorius Z.A."/>
            <person name="Steffenson B.J."/>
            <person name="Schwessinger B."/>
            <person name="Dodds P.N."/>
            <person name="Figueroa M."/>
        </authorList>
    </citation>
    <scope>NUCLEOTIDE SEQUENCE [LARGE SCALE GENOMIC DNA]</scope>
    <source>
        <strain evidence="3 4">Ug99</strain>
    </source>
</reference>
<feature type="compositionally biased region" description="Polar residues" evidence="2">
    <location>
        <begin position="224"/>
        <end position="247"/>
    </location>
</feature>
<gene>
    <name evidence="3" type="ORF">PGTUg99_032482</name>
</gene>